<evidence type="ECO:0000313" key="1">
    <source>
        <dbReference type="EMBL" id="KTD29397.1"/>
    </source>
</evidence>
<dbReference type="PATRIC" id="fig|466.6.peg.969"/>
<proteinExistence type="predicted"/>
<accession>A0A0W0WAL5</accession>
<dbReference type="RefSeq" id="WP_058451716.1">
    <property type="nucleotide sequence ID" value="NZ_CAAAIB010000003.1"/>
</dbReference>
<dbReference type="Proteomes" id="UP000054908">
    <property type="component" value="Unassembled WGS sequence"/>
</dbReference>
<keyword evidence="2" id="KW-1185">Reference proteome</keyword>
<comment type="caution">
    <text evidence="1">The sequence shown here is derived from an EMBL/GenBank/DDBJ whole genome shotgun (WGS) entry which is preliminary data.</text>
</comment>
<name>A0A0W0WAL5_9GAMM</name>
<sequence length="269" mass="31871">MPRQYKNPNPYSIIEEIIVPDDAGYSGYFHPHVKLREESLNREELLFEALPENKFCHVVKNKHEHFGNFVSTLESLEQHGLIDPLFKENILKDEKRLYQEEMKRLVNRRIYPHPQAEAALIESVIIQRHGSIDKVFLSYKQEEPEELLKRCTLHQLGIDKMPSSVFEHYGILYGSENLTPSMALEGIKRAGIIDDEFKEFILFQEEQIRPEHEEKEPNEEEIARRFDCRYPVMADYVLTSNHWFYQPKKEEVPAKYSDTVFPEYTKLEL</sequence>
<reference evidence="1 2" key="1">
    <citation type="submission" date="2015-11" db="EMBL/GenBank/DDBJ databases">
        <title>Genomic analysis of 38 Legionella species identifies large and diverse effector repertoires.</title>
        <authorList>
            <person name="Burstein D."/>
            <person name="Amaro F."/>
            <person name="Zusman T."/>
            <person name="Lifshitz Z."/>
            <person name="Cohen O."/>
            <person name="Gilbert J.A."/>
            <person name="Pupko T."/>
            <person name="Shuman H.A."/>
            <person name="Segal G."/>
        </authorList>
    </citation>
    <scope>NUCLEOTIDE SEQUENCE [LARGE SCALE GENOMIC DNA]</scope>
    <source>
        <strain evidence="1 2">PX-1-G2-E2</strain>
    </source>
</reference>
<dbReference type="AlphaFoldDB" id="A0A0W0WAL5"/>
<protein>
    <submittedName>
        <fullName evidence="1">Uncharacterized protein</fullName>
    </submittedName>
</protein>
<organism evidence="1 2">
    <name type="scientific">Legionella maceachernii</name>
    <dbReference type="NCBI Taxonomy" id="466"/>
    <lineage>
        <taxon>Bacteria</taxon>
        <taxon>Pseudomonadati</taxon>
        <taxon>Pseudomonadota</taxon>
        <taxon>Gammaproteobacteria</taxon>
        <taxon>Legionellales</taxon>
        <taxon>Legionellaceae</taxon>
        <taxon>Legionella</taxon>
    </lineage>
</organism>
<dbReference type="OrthoDB" id="5657171at2"/>
<dbReference type="EMBL" id="LNYL01000023">
    <property type="protein sequence ID" value="KTD29397.1"/>
    <property type="molecule type" value="Genomic_DNA"/>
</dbReference>
<gene>
    <name evidence="1" type="ORF">Lmac_0907</name>
</gene>
<evidence type="ECO:0000313" key="2">
    <source>
        <dbReference type="Proteomes" id="UP000054908"/>
    </source>
</evidence>